<dbReference type="OrthoDB" id="5964374at2759"/>
<feature type="compositionally biased region" description="Low complexity" evidence="3">
    <location>
        <begin position="124"/>
        <end position="149"/>
    </location>
</feature>
<feature type="coiled-coil region" evidence="2">
    <location>
        <begin position="721"/>
        <end position="748"/>
    </location>
</feature>
<evidence type="ECO:0000256" key="2">
    <source>
        <dbReference type="SAM" id="Coils"/>
    </source>
</evidence>
<organism evidence="5 6">
    <name type="scientific">Drosophila erecta</name>
    <name type="common">Fruit fly</name>
    <dbReference type="NCBI Taxonomy" id="7220"/>
    <lineage>
        <taxon>Eukaryota</taxon>
        <taxon>Metazoa</taxon>
        <taxon>Ecdysozoa</taxon>
        <taxon>Arthropoda</taxon>
        <taxon>Hexapoda</taxon>
        <taxon>Insecta</taxon>
        <taxon>Pterygota</taxon>
        <taxon>Neoptera</taxon>
        <taxon>Endopterygota</taxon>
        <taxon>Diptera</taxon>
        <taxon>Brachycera</taxon>
        <taxon>Muscomorpha</taxon>
        <taxon>Ephydroidea</taxon>
        <taxon>Drosophilidae</taxon>
        <taxon>Drosophila</taxon>
        <taxon>Sophophora</taxon>
    </lineage>
</organism>
<dbReference type="GO" id="GO:0040018">
    <property type="term" value="P:positive regulation of multicellular organism growth"/>
    <property type="evidence" value="ECO:0007669"/>
    <property type="project" value="EnsemblMetazoa"/>
</dbReference>
<accession>B3NSP1</accession>
<feature type="compositionally biased region" description="Low complexity" evidence="3">
    <location>
        <begin position="370"/>
        <end position="400"/>
    </location>
</feature>
<dbReference type="GO" id="GO:0022008">
    <property type="term" value="P:neurogenesis"/>
    <property type="evidence" value="ECO:0007669"/>
    <property type="project" value="EnsemblMetazoa"/>
</dbReference>
<feature type="region of interest" description="Disordered" evidence="3">
    <location>
        <begin position="303"/>
        <end position="402"/>
    </location>
</feature>
<dbReference type="GO" id="GO:0005730">
    <property type="term" value="C:nucleolus"/>
    <property type="evidence" value="ECO:0007669"/>
    <property type="project" value="EnsemblMetazoa"/>
</dbReference>
<dbReference type="GO" id="GO:0050769">
    <property type="term" value="P:positive regulation of neurogenesis"/>
    <property type="evidence" value="ECO:0007669"/>
    <property type="project" value="EnsemblMetazoa"/>
</dbReference>
<feature type="domain" description="BHLH" evidence="4">
    <location>
        <begin position="658"/>
        <end position="710"/>
    </location>
</feature>
<sequence length="750" mass="81594">MALPPYCIMEDQFFANMSIFDMDNDHDLYDMDKFPLSSTIQSDLEKIGDMDGAFQDYDFEEDMKPEIRNIDCMWPAMSSCLTSGNANAMETGNNSAASSYSETSAVSLALVSGSTNLYSAYQRSTQPTDNTNSQSNQQQAGGAAASPDSNMPMIIKKEHADLDYMVASQKRQRLCSGDKKSQVQVQDEVHLIPPGGSLLRKRNNQTQLDTHTRKAGEVSGDSIKYLRPDTPHSLTDEVAAPEFRHSVDLRACVMGSNNISLTSDDSSDVNYIKQISRDLQNAAGKDPLPVRYIPPISDVLDVLNQHSNSTGGGGLQQQMNQQQLDEQQQAIDIATGCSTVGSPPTTGSDSDSDDGESHNFGLRHHRSSKSSNTNANAIVIASSNNNNSNSSNNNNSSSSNGMLHMMHITDHSYTRCNDMVDDGPNLETPSDSDEEIDVVSYTDKKLPTNPSCHVMGALQFQMAHKISIDHMKQKPRYGNFNLPYTPASSSPVKSVANSRYPSPSSTPYQNCSSAASPSYSPLFVDSSNVSSSSSSSSSQSSFTTTSSASNKGRKRSCLKAPGGGLLISPGVYLPGGNGKVTHNSMISKKSRGKKVVGSSASSASSTGNTSPILPGQDVDPMDRNWLRRSGGIAASTSSQSSVLRKDFVLGLDEAETIEKRNQHNDMERQRRIGLKNLFEALKKQIPTIRDKERAPKVNILREAAKLCTQLTQEEHELSLQRQVLAMQLKQQQELLARYKLELTESQSVSG</sequence>
<dbReference type="GO" id="GO:0045944">
    <property type="term" value="P:positive regulation of transcription by RNA polymerase II"/>
    <property type="evidence" value="ECO:0007669"/>
    <property type="project" value="EnsemblMetazoa"/>
</dbReference>
<dbReference type="GO" id="GO:0035363">
    <property type="term" value="C:histone locus body"/>
    <property type="evidence" value="ECO:0007669"/>
    <property type="project" value="EnsemblMetazoa"/>
</dbReference>
<feature type="compositionally biased region" description="Low complexity" evidence="3">
    <location>
        <begin position="595"/>
        <end position="605"/>
    </location>
</feature>
<dbReference type="GO" id="GO:0042246">
    <property type="term" value="P:tissue regeneration"/>
    <property type="evidence" value="ECO:0007669"/>
    <property type="project" value="EnsemblMetazoa"/>
</dbReference>
<dbReference type="PROSITE" id="PS50888">
    <property type="entry name" value="BHLH"/>
    <property type="match status" value="1"/>
</dbReference>
<dbReference type="eggNOG" id="KOG2483">
    <property type="taxonomic scope" value="Eukaryota"/>
</dbReference>
<feature type="region of interest" description="Disordered" evidence="3">
    <location>
        <begin position="582"/>
        <end position="624"/>
    </location>
</feature>
<keyword evidence="2" id="KW-0175">Coiled coil</keyword>
<dbReference type="GO" id="GO:0042981">
    <property type="term" value="P:regulation of apoptotic process"/>
    <property type="evidence" value="ECO:0007669"/>
    <property type="project" value="EnsemblMetazoa"/>
</dbReference>
<feature type="compositionally biased region" description="Polar residues" evidence="3">
    <location>
        <begin position="486"/>
        <end position="511"/>
    </location>
</feature>
<dbReference type="GO" id="GO:0017126">
    <property type="term" value="P:nucleologenesis"/>
    <property type="evidence" value="ECO:0007669"/>
    <property type="project" value="EnsemblMetazoa"/>
</dbReference>
<dbReference type="GO" id="GO:0045793">
    <property type="term" value="P:positive regulation of cell size"/>
    <property type="evidence" value="ECO:0007669"/>
    <property type="project" value="EnsemblMetazoa"/>
</dbReference>
<feature type="region of interest" description="Disordered" evidence="3">
    <location>
        <begin position="485"/>
        <end position="511"/>
    </location>
</feature>
<dbReference type="InterPro" id="IPR011598">
    <property type="entry name" value="bHLH_dom"/>
</dbReference>
<dbReference type="OMA" id="GDCMWSA"/>
<proteinExistence type="predicted"/>
<gene>
    <name evidence="5" type="primary">Dere\GG18655</name>
    <name evidence="5" type="synonym">dere_GLEANR_3473</name>
    <name evidence="5" type="synonym">dm</name>
    <name evidence="5" type="synonym">GG18655</name>
    <name evidence="5" type="ORF">Dere_GG18655</name>
</gene>
<evidence type="ECO:0000259" key="4">
    <source>
        <dbReference type="PROSITE" id="PS50888"/>
    </source>
</evidence>
<dbReference type="GO" id="GO:0016072">
    <property type="term" value="P:rRNA metabolic process"/>
    <property type="evidence" value="ECO:0007669"/>
    <property type="project" value="EnsemblMetazoa"/>
</dbReference>
<dbReference type="Proteomes" id="UP000008711">
    <property type="component" value="Unassembled WGS sequence"/>
</dbReference>
<feature type="compositionally biased region" description="Low complexity" evidence="3">
    <location>
        <begin position="316"/>
        <end position="329"/>
    </location>
</feature>
<dbReference type="Gene3D" id="4.10.280.10">
    <property type="entry name" value="Helix-loop-helix DNA-binding domain"/>
    <property type="match status" value="1"/>
</dbReference>
<dbReference type="PhylomeDB" id="B3NSP1"/>
<dbReference type="GO" id="GO:0055088">
    <property type="term" value="P:lipid homeostasis"/>
    <property type="evidence" value="ECO:0007669"/>
    <property type="project" value="EnsemblMetazoa"/>
</dbReference>
<dbReference type="InterPro" id="IPR036638">
    <property type="entry name" value="HLH_DNA-bd_sf"/>
</dbReference>
<dbReference type="GO" id="GO:0009880">
    <property type="term" value="P:embryonic pattern specification"/>
    <property type="evidence" value="ECO:0007669"/>
    <property type="project" value="EnsemblMetazoa"/>
</dbReference>
<dbReference type="GO" id="GO:0042023">
    <property type="term" value="P:DNA endoreduplication"/>
    <property type="evidence" value="ECO:0007669"/>
    <property type="project" value="EnsemblMetazoa"/>
</dbReference>
<protein>
    <recommendedName>
        <fullName evidence="4">BHLH domain-containing protein</fullName>
    </recommendedName>
</protein>
<dbReference type="GO" id="GO:0003700">
    <property type="term" value="F:DNA-binding transcription factor activity"/>
    <property type="evidence" value="ECO:0007669"/>
    <property type="project" value="EnsemblMetazoa"/>
</dbReference>
<dbReference type="GO" id="GO:0061060">
    <property type="term" value="P:negative regulation of peptidoglycan recognition protein signaling pathway"/>
    <property type="evidence" value="ECO:0007669"/>
    <property type="project" value="EnsemblMetazoa"/>
</dbReference>
<evidence type="ECO:0000256" key="3">
    <source>
        <dbReference type="SAM" id="MobiDB-lite"/>
    </source>
</evidence>
<dbReference type="KEGG" id="der:6550855"/>
<dbReference type="GO" id="GO:1990381">
    <property type="term" value="F:ubiquitin-specific protease binding"/>
    <property type="evidence" value="ECO:0007669"/>
    <property type="project" value="EnsemblMetazoa"/>
</dbReference>
<feature type="region of interest" description="Disordered" evidence="3">
    <location>
        <begin position="415"/>
        <end position="434"/>
    </location>
</feature>
<dbReference type="PANTHER" id="PTHR45851">
    <property type="entry name" value="MYC PROTO-ONCOGENE"/>
    <property type="match status" value="1"/>
</dbReference>
<dbReference type="GO" id="GO:0031670">
    <property type="term" value="P:cellular response to nutrient"/>
    <property type="evidence" value="ECO:0007669"/>
    <property type="project" value="EnsemblMetazoa"/>
</dbReference>
<evidence type="ECO:0000313" key="6">
    <source>
        <dbReference type="Proteomes" id="UP000008711"/>
    </source>
</evidence>
<dbReference type="GO" id="GO:0046983">
    <property type="term" value="F:protein dimerization activity"/>
    <property type="evidence" value="ECO:0007669"/>
    <property type="project" value="InterPro"/>
</dbReference>
<dbReference type="AlphaFoldDB" id="B3NSP1"/>
<evidence type="ECO:0000256" key="1">
    <source>
        <dbReference type="ARBA" id="ARBA00023125"/>
    </source>
</evidence>
<dbReference type="SMART" id="SM00353">
    <property type="entry name" value="HLH"/>
    <property type="match status" value="1"/>
</dbReference>
<name>B3NSP1_DROER</name>
<reference evidence="5 6" key="1">
    <citation type="journal article" date="2007" name="Nature">
        <title>Evolution of genes and genomes on the Drosophila phylogeny.</title>
        <authorList>
            <consortium name="Drosophila 12 Genomes Consortium"/>
            <person name="Clark A.G."/>
            <person name="Eisen M.B."/>
            <person name="Smith D.R."/>
            <person name="Bergman C.M."/>
            <person name="Oliver B."/>
            <person name="Markow T.A."/>
            <person name="Kaufman T.C."/>
            <person name="Kellis M."/>
            <person name="Gelbart W."/>
            <person name="Iyer V.N."/>
            <person name="Pollard D.A."/>
            <person name="Sackton T.B."/>
            <person name="Larracuente A.M."/>
            <person name="Singh N.D."/>
            <person name="Abad J.P."/>
            <person name="Abt D.N."/>
            <person name="Adryan B."/>
            <person name="Aguade M."/>
            <person name="Akashi H."/>
            <person name="Anderson W.W."/>
            <person name="Aquadro C.F."/>
            <person name="Ardell D.H."/>
            <person name="Arguello R."/>
            <person name="Artieri C.G."/>
            <person name="Barbash D.A."/>
            <person name="Barker D."/>
            <person name="Barsanti P."/>
            <person name="Batterham P."/>
            <person name="Batzoglou S."/>
            <person name="Begun D."/>
            <person name="Bhutkar A."/>
            <person name="Blanco E."/>
            <person name="Bosak S.A."/>
            <person name="Bradley R.K."/>
            <person name="Brand A.D."/>
            <person name="Brent M.R."/>
            <person name="Brooks A.N."/>
            <person name="Brown R.H."/>
            <person name="Butlin R.K."/>
            <person name="Caggese C."/>
            <person name="Calvi B.R."/>
            <person name="Bernardo de Carvalho A."/>
            <person name="Caspi A."/>
            <person name="Castrezana S."/>
            <person name="Celniker S.E."/>
            <person name="Chang J.L."/>
            <person name="Chapple C."/>
            <person name="Chatterji S."/>
            <person name="Chinwalla A."/>
            <person name="Civetta A."/>
            <person name="Clifton S.W."/>
            <person name="Comeron J.M."/>
            <person name="Costello J.C."/>
            <person name="Coyne J.A."/>
            <person name="Daub J."/>
            <person name="David R.G."/>
            <person name="Delcher A.L."/>
            <person name="Delehaunty K."/>
            <person name="Do C.B."/>
            <person name="Ebling H."/>
            <person name="Edwards K."/>
            <person name="Eickbush T."/>
            <person name="Evans J.D."/>
            <person name="Filipski A."/>
            <person name="Findeiss S."/>
            <person name="Freyhult E."/>
            <person name="Fulton L."/>
            <person name="Fulton R."/>
            <person name="Garcia A.C."/>
            <person name="Gardiner A."/>
            <person name="Garfield D.A."/>
            <person name="Garvin B.E."/>
            <person name="Gibson G."/>
            <person name="Gilbert D."/>
            <person name="Gnerre S."/>
            <person name="Godfrey J."/>
            <person name="Good R."/>
            <person name="Gotea V."/>
            <person name="Gravely B."/>
            <person name="Greenberg A.J."/>
            <person name="Griffiths-Jones S."/>
            <person name="Gross S."/>
            <person name="Guigo R."/>
            <person name="Gustafson E.A."/>
            <person name="Haerty W."/>
            <person name="Hahn M.W."/>
            <person name="Halligan D.L."/>
            <person name="Halpern A.L."/>
            <person name="Halter G.M."/>
            <person name="Han M.V."/>
            <person name="Heger A."/>
            <person name="Hillier L."/>
            <person name="Hinrichs A.S."/>
            <person name="Holmes I."/>
            <person name="Hoskins R.A."/>
            <person name="Hubisz M.J."/>
            <person name="Hultmark D."/>
            <person name="Huntley M.A."/>
            <person name="Jaffe D.B."/>
            <person name="Jagadeeshan S."/>
            <person name="Jeck W.R."/>
            <person name="Johnson J."/>
            <person name="Jones C.D."/>
            <person name="Jordan W.C."/>
            <person name="Karpen G.H."/>
            <person name="Kataoka E."/>
            <person name="Keightley P.D."/>
            <person name="Kheradpour P."/>
            <person name="Kirkness E.F."/>
            <person name="Koerich L.B."/>
            <person name="Kristiansen K."/>
            <person name="Kudrna D."/>
            <person name="Kulathinal R.J."/>
            <person name="Kumar S."/>
            <person name="Kwok R."/>
            <person name="Lander E."/>
            <person name="Langley C.H."/>
            <person name="Lapoint R."/>
            <person name="Lazzaro B.P."/>
            <person name="Lee S.J."/>
            <person name="Levesque L."/>
            <person name="Li R."/>
            <person name="Lin C.F."/>
            <person name="Lin M.F."/>
            <person name="Lindblad-Toh K."/>
            <person name="Llopart A."/>
            <person name="Long M."/>
            <person name="Low L."/>
            <person name="Lozovsky E."/>
            <person name="Lu J."/>
            <person name="Luo M."/>
            <person name="Machado C.A."/>
            <person name="Makalowski W."/>
            <person name="Marzo M."/>
            <person name="Matsuda M."/>
            <person name="Matzkin L."/>
            <person name="McAllister B."/>
            <person name="McBride C.S."/>
            <person name="McKernan B."/>
            <person name="McKernan K."/>
            <person name="Mendez-Lago M."/>
            <person name="Minx P."/>
            <person name="Mollenhauer M.U."/>
            <person name="Montooth K."/>
            <person name="Mount S.M."/>
            <person name="Mu X."/>
            <person name="Myers E."/>
            <person name="Negre B."/>
            <person name="Newfeld S."/>
            <person name="Nielsen R."/>
            <person name="Noor M.A."/>
            <person name="O'Grady P."/>
            <person name="Pachter L."/>
            <person name="Papaceit M."/>
            <person name="Parisi M.J."/>
            <person name="Parisi M."/>
            <person name="Parts L."/>
            <person name="Pedersen J.S."/>
            <person name="Pesole G."/>
            <person name="Phillippy A.M."/>
            <person name="Ponting C.P."/>
            <person name="Pop M."/>
            <person name="Porcelli D."/>
            <person name="Powell J.R."/>
            <person name="Prohaska S."/>
            <person name="Pruitt K."/>
            <person name="Puig M."/>
            <person name="Quesneville H."/>
            <person name="Ram K.R."/>
            <person name="Rand D."/>
            <person name="Rasmussen M.D."/>
            <person name="Reed L.K."/>
            <person name="Reenan R."/>
            <person name="Reily A."/>
            <person name="Remington K.A."/>
            <person name="Rieger T.T."/>
            <person name="Ritchie M.G."/>
            <person name="Robin C."/>
            <person name="Rogers Y.H."/>
            <person name="Rohde C."/>
            <person name="Rozas J."/>
            <person name="Rubenfield M.J."/>
            <person name="Ruiz A."/>
            <person name="Russo S."/>
            <person name="Salzberg S.L."/>
            <person name="Sanchez-Gracia A."/>
            <person name="Saranga D.J."/>
            <person name="Sato H."/>
            <person name="Schaeffer S.W."/>
            <person name="Schatz M.C."/>
            <person name="Schlenke T."/>
            <person name="Schwartz R."/>
            <person name="Segarra C."/>
            <person name="Singh R.S."/>
            <person name="Sirot L."/>
            <person name="Sirota M."/>
            <person name="Sisneros N.B."/>
            <person name="Smith C.D."/>
            <person name="Smith T.F."/>
            <person name="Spieth J."/>
            <person name="Stage D.E."/>
            <person name="Stark A."/>
            <person name="Stephan W."/>
            <person name="Strausberg R.L."/>
            <person name="Strempel S."/>
            <person name="Sturgill D."/>
            <person name="Sutton G."/>
            <person name="Sutton G.G."/>
            <person name="Tao W."/>
            <person name="Teichmann S."/>
            <person name="Tobari Y.N."/>
            <person name="Tomimura Y."/>
            <person name="Tsolas J.M."/>
            <person name="Valente V.L."/>
            <person name="Venter E."/>
            <person name="Venter J.C."/>
            <person name="Vicario S."/>
            <person name="Vieira F.G."/>
            <person name="Vilella A.J."/>
            <person name="Villasante A."/>
            <person name="Walenz B."/>
            <person name="Wang J."/>
            <person name="Wasserman M."/>
            <person name="Watts T."/>
            <person name="Wilson D."/>
            <person name="Wilson R.K."/>
            <person name="Wing R.A."/>
            <person name="Wolfner M.F."/>
            <person name="Wong A."/>
            <person name="Wong G.K."/>
            <person name="Wu C.I."/>
            <person name="Wu G."/>
            <person name="Yamamoto D."/>
            <person name="Yang H.P."/>
            <person name="Yang S.P."/>
            <person name="Yorke J.A."/>
            <person name="Yoshida K."/>
            <person name="Zdobnov E."/>
            <person name="Zhang P."/>
            <person name="Zhang Y."/>
            <person name="Zimin A.V."/>
            <person name="Baldwin J."/>
            <person name="Abdouelleil A."/>
            <person name="Abdulkadir J."/>
            <person name="Abebe A."/>
            <person name="Abera B."/>
            <person name="Abreu J."/>
            <person name="Acer S.C."/>
            <person name="Aftuck L."/>
            <person name="Alexander A."/>
            <person name="An P."/>
            <person name="Anderson E."/>
            <person name="Anderson S."/>
            <person name="Arachi H."/>
            <person name="Azer M."/>
            <person name="Bachantsang P."/>
            <person name="Barry A."/>
            <person name="Bayul T."/>
            <person name="Berlin A."/>
            <person name="Bessette D."/>
            <person name="Bloom T."/>
            <person name="Blye J."/>
            <person name="Boguslavskiy L."/>
            <person name="Bonnet C."/>
            <person name="Boukhgalter B."/>
            <person name="Bourzgui I."/>
            <person name="Brown A."/>
            <person name="Cahill P."/>
            <person name="Channer S."/>
            <person name="Cheshatsang Y."/>
            <person name="Chuda L."/>
            <person name="Citroen M."/>
            <person name="Collymore A."/>
            <person name="Cooke P."/>
            <person name="Costello M."/>
            <person name="D'Aco K."/>
            <person name="Daza R."/>
            <person name="De Haan G."/>
            <person name="DeGray S."/>
            <person name="DeMaso C."/>
            <person name="Dhargay N."/>
            <person name="Dooley K."/>
            <person name="Dooley E."/>
            <person name="Doricent M."/>
            <person name="Dorje P."/>
            <person name="Dorjee K."/>
            <person name="Dupes A."/>
            <person name="Elong R."/>
            <person name="Falk J."/>
            <person name="Farina A."/>
            <person name="Faro S."/>
            <person name="Ferguson D."/>
            <person name="Fisher S."/>
            <person name="Foley C.D."/>
            <person name="Franke A."/>
            <person name="Friedrich D."/>
            <person name="Gadbois L."/>
            <person name="Gearin G."/>
            <person name="Gearin C.R."/>
            <person name="Giannoukos G."/>
            <person name="Goode T."/>
            <person name="Graham J."/>
            <person name="Grandbois E."/>
            <person name="Grewal S."/>
            <person name="Gyaltsen K."/>
            <person name="Hafez N."/>
            <person name="Hagos B."/>
            <person name="Hall J."/>
            <person name="Henson C."/>
            <person name="Hollinger A."/>
            <person name="Honan T."/>
            <person name="Huard M.D."/>
            <person name="Hughes L."/>
            <person name="Hurhula B."/>
            <person name="Husby M.E."/>
            <person name="Kamat A."/>
            <person name="Kanga B."/>
            <person name="Kashin S."/>
            <person name="Khazanovich D."/>
            <person name="Kisner P."/>
            <person name="Lance K."/>
            <person name="Lara M."/>
            <person name="Lee W."/>
            <person name="Lennon N."/>
            <person name="Letendre F."/>
            <person name="LeVine R."/>
            <person name="Lipovsky A."/>
            <person name="Liu X."/>
            <person name="Liu J."/>
            <person name="Liu S."/>
            <person name="Lokyitsang T."/>
            <person name="Lokyitsang Y."/>
            <person name="Lubonja R."/>
            <person name="Lui A."/>
            <person name="MacDonald P."/>
            <person name="Magnisalis V."/>
            <person name="Maru K."/>
            <person name="Matthews C."/>
            <person name="McCusker W."/>
            <person name="McDonough S."/>
            <person name="Mehta T."/>
            <person name="Meldrim J."/>
            <person name="Meneus L."/>
            <person name="Mihai O."/>
            <person name="Mihalev A."/>
            <person name="Mihova T."/>
            <person name="Mittelman R."/>
            <person name="Mlenga V."/>
            <person name="Montmayeur A."/>
            <person name="Mulrain L."/>
            <person name="Navidi A."/>
            <person name="Naylor J."/>
            <person name="Negash T."/>
            <person name="Nguyen T."/>
            <person name="Nguyen N."/>
            <person name="Nicol R."/>
            <person name="Norbu C."/>
            <person name="Norbu N."/>
            <person name="Novod N."/>
            <person name="O'Neill B."/>
            <person name="Osman S."/>
            <person name="Markiewicz E."/>
            <person name="Oyono O.L."/>
            <person name="Patti C."/>
            <person name="Phunkhang P."/>
            <person name="Pierre F."/>
            <person name="Priest M."/>
            <person name="Raghuraman S."/>
            <person name="Rege F."/>
            <person name="Reyes R."/>
            <person name="Rise C."/>
            <person name="Rogov P."/>
            <person name="Ross K."/>
            <person name="Ryan E."/>
            <person name="Settipalli S."/>
            <person name="Shea T."/>
            <person name="Sherpa N."/>
            <person name="Shi L."/>
            <person name="Shih D."/>
            <person name="Sparrow T."/>
            <person name="Spaulding J."/>
            <person name="Stalker J."/>
            <person name="Stange-Thomann N."/>
            <person name="Stavropoulos S."/>
            <person name="Stone C."/>
            <person name="Strader C."/>
            <person name="Tesfaye S."/>
            <person name="Thomson T."/>
            <person name="Thoulutsang Y."/>
            <person name="Thoulutsang D."/>
            <person name="Topham K."/>
            <person name="Topping I."/>
            <person name="Tsamla T."/>
            <person name="Vassiliev H."/>
            <person name="Vo A."/>
            <person name="Wangchuk T."/>
            <person name="Wangdi T."/>
            <person name="Weiand M."/>
            <person name="Wilkinson J."/>
            <person name="Wilson A."/>
            <person name="Yadav S."/>
            <person name="Young G."/>
            <person name="Yu Q."/>
            <person name="Zembek L."/>
            <person name="Zhong D."/>
            <person name="Zimmer A."/>
            <person name="Zwirko Z."/>
            <person name="Jaffe D.B."/>
            <person name="Alvarez P."/>
            <person name="Brockman W."/>
            <person name="Butler J."/>
            <person name="Chin C."/>
            <person name="Gnerre S."/>
            <person name="Grabherr M."/>
            <person name="Kleber M."/>
            <person name="Mauceli E."/>
            <person name="MacCallum I."/>
        </authorList>
    </citation>
    <scope>NUCLEOTIDE SEQUENCE [LARGE SCALE GENOMIC DNA]</scope>
    <source>
        <strain evidence="5 6">TSC#14021-0224.01</strain>
    </source>
</reference>
<dbReference type="GO" id="GO:0010506">
    <property type="term" value="P:regulation of autophagy"/>
    <property type="evidence" value="ECO:0007669"/>
    <property type="project" value="EnsemblMetazoa"/>
</dbReference>
<dbReference type="GO" id="GO:0030307">
    <property type="term" value="P:positive regulation of cell growth"/>
    <property type="evidence" value="ECO:0007669"/>
    <property type="project" value="EnsemblMetazoa"/>
</dbReference>
<dbReference type="FunFam" id="4.10.280.10:FF:000019">
    <property type="entry name" value="Myc proto-oncogene protein"/>
    <property type="match status" value="1"/>
</dbReference>
<evidence type="ECO:0000313" key="5">
    <source>
        <dbReference type="EMBL" id="EDV45721.1"/>
    </source>
</evidence>
<feature type="compositionally biased region" description="Low complexity" evidence="3">
    <location>
        <begin position="526"/>
        <end position="549"/>
    </location>
</feature>
<dbReference type="GO" id="GO:0045945">
    <property type="term" value="P:positive regulation of transcription by RNA polymerase III"/>
    <property type="evidence" value="ECO:0007669"/>
    <property type="project" value="EnsemblMetazoa"/>
</dbReference>
<reference evidence="5 6" key="2">
    <citation type="journal article" date="2008" name="Bioinformatics">
        <title>Assembly reconciliation.</title>
        <authorList>
            <person name="Zimin A.V."/>
            <person name="Smith D.R."/>
            <person name="Sutton G."/>
            <person name="Yorke J.A."/>
        </authorList>
    </citation>
    <scope>NUCLEOTIDE SEQUENCE [LARGE SCALE GENOMIC DNA]</scope>
    <source>
        <strain evidence="5 6">TSC#14021-0224.01</strain>
    </source>
</reference>
<dbReference type="GO" id="GO:0003677">
    <property type="term" value="F:DNA binding"/>
    <property type="evidence" value="ECO:0007669"/>
    <property type="project" value="UniProtKB-KW"/>
</dbReference>
<dbReference type="EMBL" id="CH954180">
    <property type="protein sequence ID" value="EDV45721.1"/>
    <property type="molecule type" value="Genomic_DNA"/>
</dbReference>
<dbReference type="HOGENOM" id="CLU_016112_0_0_1"/>
<dbReference type="InterPro" id="IPR050433">
    <property type="entry name" value="Myc_transcription_factors"/>
</dbReference>
<dbReference type="GO" id="GO:0035212">
    <property type="term" value="P:cell competition in a multicellular organism"/>
    <property type="evidence" value="ECO:0007669"/>
    <property type="project" value="EnsemblMetazoa"/>
</dbReference>
<dbReference type="CDD" id="cd11400">
    <property type="entry name" value="bHLHzip_Myc"/>
    <property type="match status" value="1"/>
</dbReference>
<feature type="region of interest" description="Disordered" evidence="3">
    <location>
        <begin position="123"/>
        <end position="150"/>
    </location>
</feature>
<dbReference type="GO" id="GO:0045943">
    <property type="term" value="P:positive regulation of transcription by RNA polymerase I"/>
    <property type="evidence" value="ECO:0007669"/>
    <property type="project" value="EnsemblMetazoa"/>
</dbReference>
<keyword evidence="1" id="KW-0238">DNA-binding</keyword>
<dbReference type="SUPFAM" id="SSF47459">
    <property type="entry name" value="HLH, helix-loop-helix DNA-binding domain"/>
    <property type="match status" value="1"/>
</dbReference>
<dbReference type="GO" id="GO:0042594">
    <property type="term" value="P:response to starvation"/>
    <property type="evidence" value="ECO:0007669"/>
    <property type="project" value="EnsemblMetazoa"/>
</dbReference>
<dbReference type="GO" id="GO:0032991">
    <property type="term" value="C:protein-containing complex"/>
    <property type="evidence" value="ECO:0007669"/>
    <property type="project" value="EnsemblMetazoa"/>
</dbReference>
<feature type="region of interest" description="Disordered" evidence="3">
    <location>
        <begin position="525"/>
        <end position="556"/>
    </location>
</feature>
<keyword evidence="6" id="KW-1185">Reference proteome</keyword>
<dbReference type="GO" id="GO:0008286">
    <property type="term" value="P:insulin receptor signaling pathway"/>
    <property type="evidence" value="ECO:0007669"/>
    <property type="project" value="EnsemblMetazoa"/>
</dbReference>
<dbReference type="GO" id="GO:0010628">
    <property type="term" value="P:positive regulation of gene expression"/>
    <property type="evidence" value="ECO:0007669"/>
    <property type="project" value="EnsemblMetazoa"/>
</dbReference>
<dbReference type="GO" id="GO:0046622">
    <property type="term" value="P:positive regulation of organ growth"/>
    <property type="evidence" value="ECO:0007669"/>
    <property type="project" value="EnsemblMetazoa"/>
</dbReference>
<dbReference type="GO" id="GO:0045572">
    <property type="term" value="P:positive regulation of imaginal disc growth"/>
    <property type="evidence" value="ECO:0007669"/>
    <property type="project" value="EnsemblMetazoa"/>
</dbReference>
<dbReference type="Pfam" id="PF00010">
    <property type="entry name" value="HLH"/>
    <property type="match status" value="1"/>
</dbReference>